<evidence type="ECO:0000313" key="3">
    <source>
        <dbReference type="Proteomes" id="UP000792457"/>
    </source>
</evidence>
<reference evidence="2" key="1">
    <citation type="submission" date="2013-04" db="EMBL/GenBank/DDBJ databases">
        <authorList>
            <person name="Qu J."/>
            <person name="Murali S.C."/>
            <person name="Bandaranaike D."/>
            <person name="Bellair M."/>
            <person name="Blankenburg K."/>
            <person name="Chao H."/>
            <person name="Dinh H."/>
            <person name="Doddapaneni H."/>
            <person name="Downs B."/>
            <person name="Dugan-Rocha S."/>
            <person name="Elkadiri S."/>
            <person name="Gnanaolivu R.D."/>
            <person name="Hernandez B."/>
            <person name="Javaid M."/>
            <person name="Jayaseelan J.C."/>
            <person name="Lee S."/>
            <person name="Li M."/>
            <person name="Ming W."/>
            <person name="Munidasa M."/>
            <person name="Muniz J."/>
            <person name="Nguyen L."/>
            <person name="Ongeri F."/>
            <person name="Osuji N."/>
            <person name="Pu L.-L."/>
            <person name="Puazo M."/>
            <person name="Qu C."/>
            <person name="Quiroz J."/>
            <person name="Raj R."/>
            <person name="Weissenberger G."/>
            <person name="Xin Y."/>
            <person name="Zou X."/>
            <person name="Han Y."/>
            <person name="Richards S."/>
            <person name="Worley K."/>
            <person name="Muzny D."/>
            <person name="Gibbs R."/>
        </authorList>
    </citation>
    <scope>NUCLEOTIDE SEQUENCE</scope>
    <source>
        <strain evidence="2">Sampled in the wild</strain>
    </source>
</reference>
<dbReference type="OrthoDB" id="73307at2759"/>
<evidence type="ECO:0000313" key="2">
    <source>
        <dbReference type="EMBL" id="KAG8236298.1"/>
    </source>
</evidence>
<dbReference type="InterPro" id="IPR035969">
    <property type="entry name" value="Rab-GAP_TBC_sf"/>
</dbReference>
<sequence length="290" mass="33735">MAVEEDDNSWTLELETALLRDCSAADIYNIWKGRKIPDSLRADVWQICLDVQDKGNQFILFNDIYDLPEQEDLRKICKKFVDKLGNEDEDKVSVISDLESILTFYCKSTQSKYDENNGWIEILLPLIALKLHKTETYNLFEAIMTRFIPRCCTKNGSPFHLFRLLLLYHDPQLCSFLDTKKISPDLYCKTWFHSLFASTCNLSAIFAMWDLYFQKSDPFFVFFLALVMMVNAREQILDMKNESKESIVKALESMPCALVADDVTDFCSIAQYHALKTPNSYRKAKVFLYC</sequence>
<dbReference type="SMART" id="SM00164">
    <property type="entry name" value="TBC"/>
    <property type="match status" value="1"/>
</dbReference>
<gene>
    <name evidence="2" type="ORF">J437_LFUL017982</name>
</gene>
<dbReference type="InterPro" id="IPR000195">
    <property type="entry name" value="Rab-GAP-TBC_dom"/>
</dbReference>
<feature type="domain" description="Rab-GAP TBC" evidence="1">
    <location>
        <begin position="35"/>
        <end position="216"/>
    </location>
</feature>
<organism evidence="2 3">
    <name type="scientific">Ladona fulva</name>
    <name type="common">Scarce chaser dragonfly</name>
    <name type="synonym">Libellula fulva</name>
    <dbReference type="NCBI Taxonomy" id="123851"/>
    <lineage>
        <taxon>Eukaryota</taxon>
        <taxon>Metazoa</taxon>
        <taxon>Ecdysozoa</taxon>
        <taxon>Arthropoda</taxon>
        <taxon>Hexapoda</taxon>
        <taxon>Insecta</taxon>
        <taxon>Pterygota</taxon>
        <taxon>Palaeoptera</taxon>
        <taxon>Odonata</taxon>
        <taxon>Epiprocta</taxon>
        <taxon>Anisoptera</taxon>
        <taxon>Libelluloidea</taxon>
        <taxon>Libellulidae</taxon>
        <taxon>Ladona</taxon>
    </lineage>
</organism>
<dbReference type="Proteomes" id="UP000792457">
    <property type="component" value="Unassembled WGS sequence"/>
</dbReference>
<dbReference type="GO" id="GO:0099041">
    <property type="term" value="P:vesicle tethering to Golgi"/>
    <property type="evidence" value="ECO:0007669"/>
    <property type="project" value="TreeGrafter"/>
</dbReference>
<dbReference type="PANTHER" id="PTHR13297">
    <property type="entry name" value="TBC1 DOMAIN FAMILY MEMBER 23-RELATED"/>
    <property type="match status" value="1"/>
</dbReference>
<comment type="caution">
    <text evidence="2">The sequence shown here is derived from an EMBL/GenBank/DDBJ whole genome shotgun (WGS) entry which is preliminary data.</text>
</comment>
<evidence type="ECO:0000259" key="1">
    <source>
        <dbReference type="PROSITE" id="PS50086"/>
    </source>
</evidence>
<dbReference type="PANTHER" id="PTHR13297:SF5">
    <property type="entry name" value="TBC1 DOMAIN FAMILY MEMBER 23"/>
    <property type="match status" value="1"/>
</dbReference>
<proteinExistence type="predicted"/>
<accession>A0A8K0P8V1</accession>
<dbReference type="SUPFAM" id="SSF47923">
    <property type="entry name" value="Ypt/Rab-GAP domain of gyp1p"/>
    <property type="match status" value="2"/>
</dbReference>
<dbReference type="Pfam" id="PF00566">
    <property type="entry name" value="RabGAP-TBC"/>
    <property type="match status" value="1"/>
</dbReference>
<name>A0A8K0P8V1_LADFU</name>
<keyword evidence="3" id="KW-1185">Reference proteome</keyword>
<reference evidence="2" key="2">
    <citation type="submission" date="2017-10" db="EMBL/GenBank/DDBJ databases">
        <title>Ladona fulva Genome sequencing and assembly.</title>
        <authorList>
            <person name="Murali S."/>
            <person name="Richards S."/>
            <person name="Bandaranaike D."/>
            <person name="Bellair M."/>
            <person name="Blankenburg K."/>
            <person name="Chao H."/>
            <person name="Dinh H."/>
            <person name="Doddapaneni H."/>
            <person name="Dugan-Rocha S."/>
            <person name="Elkadiri S."/>
            <person name="Gnanaolivu R."/>
            <person name="Hernandez B."/>
            <person name="Skinner E."/>
            <person name="Javaid M."/>
            <person name="Lee S."/>
            <person name="Li M."/>
            <person name="Ming W."/>
            <person name="Munidasa M."/>
            <person name="Muniz J."/>
            <person name="Nguyen L."/>
            <person name="Hughes D."/>
            <person name="Osuji N."/>
            <person name="Pu L.-L."/>
            <person name="Puazo M."/>
            <person name="Qu C."/>
            <person name="Quiroz J."/>
            <person name="Raj R."/>
            <person name="Weissenberger G."/>
            <person name="Xin Y."/>
            <person name="Zou X."/>
            <person name="Han Y."/>
            <person name="Worley K."/>
            <person name="Muzny D."/>
            <person name="Gibbs R."/>
        </authorList>
    </citation>
    <scope>NUCLEOTIDE SEQUENCE</scope>
    <source>
        <strain evidence="2">Sampled in the wild</strain>
    </source>
</reference>
<dbReference type="GO" id="GO:0005829">
    <property type="term" value="C:cytosol"/>
    <property type="evidence" value="ECO:0007669"/>
    <property type="project" value="GOC"/>
</dbReference>
<protein>
    <recommendedName>
        <fullName evidence="1">Rab-GAP TBC domain-containing protein</fullName>
    </recommendedName>
</protein>
<dbReference type="AlphaFoldDB" id="A0A8K0P8V1"/>
<dbReference type="PROSITE" id="PS50086">
    <property type="entry name" value="TBC_RABGAP"/>
    <property type="match status" value="1"/>
</dbReference>
<dbReference type="GO" id="GO:0005802">
    <property type="term" value="C:trans-Golgi network"/>
    <property type="evidence" value="ECO:0007669"/>
    <property type="project" value="TreeGrafter"/>
</dbReference>
<dbReference type="InterPro" id="IPR039755">
    <property type="entry name" value="TBC1D23"/>
</dbReference>
<dbReference type="EMBL" id="KZ309007">
    <property type="protein sequence ID" value="KAG8236298.1"/>
    <property type="molecule type" value="Genomic_DNA"/>
</dbReference>
<dbReference type="GO" id="GO:0042147">
    <property type="term" value="P:retrograde transport, endosome to Golgi"/>
    <property type="evidence" value="ECO:0007669"/>
    <property type="project" value="InterPro"/>
</dbReference>
<dbReference type="Gene3D" id="1.10.472.80">
    <property type="entry name" value="Ypt/Rab-GAP domain of gyp1p, domain 3"/>
    <property type="match status" value="1"/>
</dbReference>